<sequence>MYMSRINTEGIRQRPLPASHKPEATEDAEVNLTSPKDYLSENDHPAGPVKHGPPMQYFRIAVFAVFFFIAALGIHSAQLLGAPLYFYNKDYFYAWQAVCKQYFALVLITGTYLFAPTVIRISGDASVAGQLRQFPDGRLECDFPERMVLIANHQIYTDWTYLWWVSYTAACHGHIYIILKESLKYIPMIGPGMMFYNFIFMSRKWAKDQPRLKHRLQKLSTRHTGPMTGRKDKSGLDPAWLLLFPEGTNLSPNTRNSSKRWSEKSGIPDMKHQLLPRSTGLHFCLEELKNGVDWLYDCTIAYEGVPRGSYGGQLYTLRSVYFQGRAPKSVNMHWRRFRIADIPLHSKEETEEWLLQRWREKDDLIEYYLEHGRFPADPAAVDPVDKPEDERKHAKYIETEVRPKSAWEPLQLFAPLLSAYLLCNILIKLINLVLTGRLSSD</sequence>
<evidence type="ECO:0000256" key="3">
    <source>
        <dbReference type="ARBA" id="ARBA00023315"/>
    </source>
</evidence>
<dbReference type="CDD" id="cd07990">
    <property type="entry name" value="LPLAT_LCLAT1-like"/>
    <property type="match status" value="1"/>
</dbReference>
<feature type="transmembrane region" description="Helical" evidence="5">
    <location>
        <begin position="161"/>
        <end position="179"/>
    </location>
</feature>
<feature type="domain" description="Phospholipid/glycerol acyltransferase" evidence="6">
    <location>
        <begin position="147"/>
        <end position="282"/>
    </location>
</feature>
<name>A0A4S8YXY1_AURPU</name>
<dbReference type="Pfam" id="PF01553">
    <property type="entry name" value="Acyltransferase"/>
    <property type="match status" value="1"/>
</dbReference>
<feature type="transmembrane region" description="Helical" evidence="5">
    <location>
        <begin position="412"/>
        <end position="434"/>
    </location>
</feature>
<feature type="region of interest" description="Disordered" evidence="4">
    <location>
        <begin position="1"/>
        <end position="27"/>
    </location>
</feature>
<dbReference type="Proteomes" id="UP000310421">
    <property type="component" value="Unassembled WGS sequence"/>
</dbReference>
<keyword evidence="5" id="KW-0812">Transmembrane</keyword>
<feature type="transmembrane region" description="Helical" evidence="5">
    <location>
        <begin position="92"/>
        <end position="115"/>
    </location>
</feature>
<accession>A0A4S8YXY1</accession>
<comment type="similarity">
    <text evidence="1">Belongs to the 1-acyl-sn-glycerol-3-phosphate acyltransferase family.</text>
</comment>
<evidence type="ECO:0000256" key="4">
    <source>
        <dbReference type="SAM" id="MobiDB-lite"/>
    </source>
</evidence>
<dbReference type="InterPro" id="IPR032098">
    <property type="entry name" value="Acyltransf_C"/>
</dbReference>
<evidence type="ECO:0000256" key="1">
    <source>
        <dbReference type="ARBA" id="ARBA00008655"/>
    </source>
</evidence>
<keyword evidence="5" id="KW-0472">Membrane</keyword>
<feature type="transmembrane region" description="Helical" evidence="5">
    <location>
        <begin position="185"/>
        <end position="206"/>
    </location>
</feature>
<dbReference type="SMART" id="SM00563">
    <property type="entry name" value="PlsC"/>
    <property type="match status" value="1"/>
</dbReference>
<comment type="caution">
    <text evidence="7">The sequence shown here is derived from an EMBL/GenBank/DDBJ whole genome shotgun (WGS) entry which is preliminary data.</text>
</comment>
<dbReference type="InterPro" id="IPR002123">
    <property type="entry name" value="Plipid/glycerol_acylTrfase"/>
</dbReference>
<keyword evidence="2 7" id="KW-0808">Transferase</keyword>
<dbReference type="Pfam" id="PF16076">
    <property type="entry name" value="Acyltransf_C"/>
    <property type="match status" value="1"/>
</dbReference>
<evidence type="ECO:0000256" key="5">
    <source>
        <dbReference type="SAM" id="Phobius"/>
    </source>
</evidence>
<dbReference type="PANTHER" id="PTHR10983:SF16">
    <property type="entry name" value="LYSOCARDIOLIPIN ACYLTRANSFERASE 1"/>
    <property type="match status" value="1"/>
</dbReference>
<dbReference type="PANTHER" id="PTHR10983">
    <property type="entry name" value="1-ACYLGLYCEROL-3-PHOSPHATE ACYLTRANSFERASE-RELATED"/>
    <property type="match status" value="1"/>
</dbReference>
<organism evidence="7 8">
    <name type="scientific">Aureobasidium pullulans</name>
    <name type="common">Black yeast</name>
    <name type="synonym">Pullularia pullulans</name>
    <dbReference type="NCBI Taxonomy" id="5580"/>
    <lineage>
        <taxon>Eukaryota</taxon>
        <taxon>Fungi</taxon>
        <taxon>Dikarya</taxon>
        <taxon>Ascomycota</taxon>
        <taxon>Pezizomycotina</taxon>
        <taxon>Dothideomycetes</taxon>
        <taxon>Dothideomycetidae</taxon>
        <taxon>Dothideales</taxon>
        <taxon>Saccotheciaceae</taxon>
        <taxon>Aureobasidium</taxon>
    </lineage>
</organism>
<keyword evidence="5" id="KW-1133">Transmembrane helix</keyword>
<proteinExistence type="inferred from homology"/>
<dbReference type="GO" id="GO:0036149">
    <property type="term" value="P:phosphatidylinositol acyl-chain remodeling"/>
    <property type="evidence" value="ECO:0007669"/>
    <property type="project" value="TreeGrafter"/>
</dbReference>
<evidence type="ECO:0000313" key="7">
    <source>
        <dbReference type="EMBL" id="THW60099.1"/>
    </source>
</evidence>
<keyword evidence="3 7" id="KW-0012">Acyltransferase</keyword>
<evidence type="ECO:0000259" key="6">
    <source>
        <dbReference type="SMART" id="SM00563"/>
    </source>
</evidence>
<dbReference type="AlphaFoldDB" id="A0A4S8YXY1"/>
<dbReference type="GO" id="GO:0016746">
    <property type="term" value="F:acyltransferase activity"/>
    <property type="evidence" value="ECO:0007669"/>
    <property type="project" value="UniProtKB-KW"/>
</dbReference>
<dbReference type="SUPFAM" id="SSF69593">
    <property type="entry name" value="Glycerol-3-phosphate (1)-acyltransferase"/>
    <property type="match status" value="1"/>
</dbReference>
<protein>
    <submittedName>
        <fullName evidence="7">Acyltransferase-domain-containing protein</fullName>
    </submittedName>
</protein>
<dbReference type="EMBL" id="QZAN01000066">
    <property type="protein sequence ID" value="THW60099.1"/>
    <property type="molecule type" value="Genomic_DNA"/>
</dbReference>
<feature type="transmembrane region" description="Helical" evidence="5">
    <location>
        <begin position="60"/>
        <end position="86"/>
    </location>
</feature>
<dbReference type="GO" id="GO:0005783">
    <property type="term" value="C:endoplasmic reticulum"/>
    <property type="evidence" value="ECO:0007669"/>
    <property type="project" value="TreeGrafter"/>
</dbReference>
<reference evidence="7 8" key="1">
    <citation type="submission" date="2018-10" db="EMBL/GenBank/DDBJ databases">
        <title>Fifty Aureobasidium pullulans genomes reveal a recombining polyextremotolerant generalist.</title>
        <authorList>
            <person name="Gostincar C."/>
            <person name="Turk M."/>
            <person name="Zajc J."/>
            <person name="Gunde-Cimerman N."/>
        </authorList>
    </citation>
    <scope>NUCLEOTIDE SEQUENCE [LARGE SCALE GENOMIC DNA]</scope>
    <source>
        <strain evidence="7 8">EXF-10751</strain>
    </source>
</reference>
<evidence type="ECO:0000313" key="8">
    <source>
        <dbReference type="Proteomes" id="UP000310421"/>
    </source>
</evidence>
<evidence type="ECO:0000256" key="2">
    <source>
        <dbReference type="ARBA" id="ARBA00022679"/>
    </source>
</evidence>
<gene>
    <name evidence="7" type="ORF">D6D20_06040</name>
</gene>